<protein>
    <submittedName>
        <fullName evidence="2">Uncharacterized protein</fullName>
    </submittedName>
</protein>
<dbReference type="Proteomes" id="UP001234178">
    <property type="component" value="Unassembled WGS sequence"/>
</dbReference>
<comment type="caution">
    <text evidence="2">The sequence shown here is derived from an EMBL/GenBank/DDBJ whole genome shotgun (WGS) entry which is preliminary data.</text>
</comment>
<organism evidence="2 3">
    <name type="scientific">Daphnia magna</name>
    <dbReference type="NCBI Taxonomy" id="35525"/>
    <lineage>
        <taxon>Eukaryota</taxon>
        <taxon>Metazoa</taxon>
        <taxon>Ecdysozoa</taxon>
        <taxon>Arthropoda</taxon>
        <taxon>Crustacea</taxon>
        <taxon>Branchiopoda</taxon>
        <taxon>Diplostraca</taxon>
        <taxon>Cladocera</taxon>
        <taxon>Anomopoda</taxon>
        <taxon>Daphniidae</taxon>
        <taxon>Daphnia</taxon>
    </lineage>
</organism>
<reference evidence="2 3" key="1">
    <citation type="journal article" date="2023" name="Nucleic Acids Res.">
        <title>The hologenome of Daphnia magna reveals possible DNA methylation and microbiome-mediated evolution of the host genome.</title>
        <authorList>
            <person name="Chaturvedi A."/>
            <person name="Li X."/>
            <person name="Dhandapani V."/>
            <person name="Marshall H."/>
            <person name="Kissane S."/>
            <person name="Cuenca-Cambronero M."/>
            <person name="Asole G."/>
            <person name="Calvet F."/>
            <person name="Ruiz-Romero M."/>
            <person name="Marangio P."/>
            <person name="Guigo R."/>
            <person name="Rago D."/>
            <person name="Mirbahai L."/>
            <person name="Eastwood N."/>
            <person name="Colbourne J.K."/>
            <person name="Zhou J."/>
            <person name="Mallon E."/>
            <person name="Orsini L."/>
        </authorList>
    </citation>
    <scope>NUCLEOTIDE SEQUENCE [LARGE SCALE GENOMIC DNA]</scope>
    <source>
        <strain evidence="2">LRV0_1</strain>
    </source>
</reference>
<evidence type="ECO:0000313" key="2">
    <source>
        <dbReference type="EMBL" id="KAK4005054.1"/>
    </source>
</evidence>
<sequence length="193" mass="21922">MCSVRNTRRFHFFGSTPPPFCAEFSTRCPVSFLTRLALLPPLRRDLFDLPLCQHLWWIVREPTFHRPAVSEETSSTNFSPLTVIEIREKTTTSDVIDASHWHPFVEQEEQQQEQLGSAEASTTALNESDIDGGSYGPACCPDLKKKPTSLIVMIYGHYLRVAPVFHPDLRLKAMYVVSIKSKGVEGKIIKMRD</sequence>
<feature type="region of interest" description="Disordered" evidence="1">
    <location>
        <begin position="107"/>
        <end position="129"/>
    </location>
</feature>
<evidence type="ECO:0000313" key="3">
    <source>
        <dbReference type="Proteomes" id="UP001234178"/>
    </source>
</evidence>
<gene>
    <name evidence="2" type="ORF">OUZ56_006777</name>
</gene>
<evidence type="ECO:0000256" key="1">
    <source>
        <dbReference type="SAM" id="MobiDB-lite"/>
    </source>
</evidence>
<accession>A0ABQ9YWM4</accession>
<keyword evidence="3" id="KW-1185">Reference proteome</keyword>
<name>A0ABQ9YWM4_9CRUS</name>
<proteinExistence type="predicted"/>
<dbReference type="EMBL" id="JAOYFB010000001">
    <property type="protein sequence ID" value="KAK4005054.1"/>
    <property type="molecule type" value="Genomic_DNA"/>
</dbReference>